<protein>
    <recommendedName>
        <fullName evidence="2">START domain-containing protein</fullName>
    </recommendedName>
</protein>
<dbReference type="InterPro" id="IPR002913">
    <property type="entry name" value="START_lipid-bd_dom"/>
</dbReference>
<dbReference type="Gene3D" id="3.30.530.20">
    <property type="match status" value="3"/>
</dbReference>
<name>D7FSJ0_ECTSI</name>
<feature type="domain" description="START" evidence="2">
    <location>
        <begin position="916"/>
        <end position="1099"/>
    </location>
</feature>
<feature type="compositionally biased region" description="Basic residues" evidence="1">
    <location>
        <begin position="714"/>
        <end position="727"/>
    </location>
</feature>
<feature type="compositionally biased region" description="Acidic residues" evidence="1">
    <location>
        <begin position="25"/>
        <end position="41"/>
    </location>
</feature>
<feature type="compositionally biased region" description="Basic residues" evidence="1">
    <location>
        <begin position="657"/>
        <end position="670"/>
    </location>
</feature>
<proteinExistence type="predicted"/>
<feature type="domain" description="START" evidence="2">
    <location>
        <begin position="578"/>
        <end position="626"/>
    </location>
</feature>
<feature type="region of interest" description="Disordered" evidence="1">
    <location>
        <begin position="375"/>
        <end position="438"/>
    </location>
</feature>
<dbReference type="GO" id="GO:0005737">
    <property type="term" value="C:cytoplasm"/>
    <property type="evidence" value="ECO:0007669"/>
    <property type="project" value="UniProtKB-ARBA"/>
</dbReference>
<feature type="compositionally biased region" description="Low complexity" evidence="1">
    <location>
        <begin position="419"/>
        <end position="438"/>
    </location>
</feature>
<dbReference type="PROSITE" id="PS50848">
    <property type="entry name" value="START"/>
    <property type="match status" value="3"/>
</dbReference>
<feature type="compositionally biased region" description="Low complexity" evidence="1">
    <location>
        <begin position="242"/>
        <end position="251"/>
    </location>
</feature>
<dbReference type="SUPFAM" id="SSF55961">
    <property type="entry name" value="Bet v1-like"/>
    <property type="match status" value="3"/>
</dbReference>
<feature type="region of interest" description="Disordered" evidence="1">
    <location>
        <begin position="325"/>
        <end position="354"/>
    </location>
</feature>
<feature type="compositionally biased region" description="Gly residues" evidence="1">
    <location>
        <begin position="406"/>
        <end position="418"/>
    </location>
</feature>
<feature type="region of interest" description="Disordered" evidence="1">
    <location>
        <begin position="798"/>
        <end position="873"/>
    </location>
</feature>
<dbReference type="Pfam" id="PF01852">
    <property type="entry name" value="START"/>
    <property type="match status" value="3"/>
</dbReference>
<evidence type="ECO:0000256" key="1">
    <source>
        <dbReference type="SAM" id="MobiDB-lite"/>
    </source>
</evidence>
<dbReference type="EMBL" id="FN649760">
    <property type="protein sequence ID" value="CBJ31131.1"/>
    <property type="molecule type" value="Genomic_DNA"/>
</dbReference>
<evidence type="ECO:0000313" key="4">
    <source>
        <dbReference type="Proteomes" id="UP000002630"/>
    </source>
</evidence>
<feature type="compositionally biased region" description="Gly residues" evidence="1">
    <location>
        <begin position="332"/>
        <end position="341"/>
    </location>
</feature>
<dbReference type="InterPro" id="IPR023393">
    <property type="entry name" value="START-like_dom_sf"/>
</dbReference>
<feature type="domain" description="START" evidence="2">
    <location>
        <begin position="91"/>
        <end position="323"/>
    </location>
</feature>
<dbReference type="GO" id="GO:0008289">
    <property type="term" value="F:lipid binding"/>
    <property type="evidence" value="ECO:0007669"/>
    <property type="project" value="InterPro"/>
</dbReference>
<accession>D7FSJ0</accession>
<organism evidence="3 4">
    <name type="scientific">Ectocarpus siliculosus</name>
    <name type="common">Brown alga</name>
    <name type="synonym">Conferva siliculosa</name>
    <dbReference type="NCBI Taxonomy" id="2880"/>
    <lineage>
        <taxon>Eukaryota</taxon>
        <taxon>Sar</taxon>
        <taxon>Stramenopiles</taxon>
        <taxon>Ochrophyta</taxon>
        <taxon>PX clade</taxon>
        <taxon>Phaeophyceae</taxon>
        <taxon>Ectocarpales</taxon>
        <taxon>Ectocarpaceae</taxon>
        <taxon>Ectocarpus</taxon>
    </lineage>
</organism>
<feature type="compositionally biased region" description="Gly residues" evidence="1">
    <location>
        <begin position="804"/>
        <end position="813"/>
    </location>
</feature>
<dbReference type="PANTHER" id="PTHR19308">
    <property type="entry name" value="PHOSPHATIDYLCHOLINE TRANSFER PROTEIN"/>
    <property type="match status" value="1"/>
</dbReference>
<dbReference type="Proteomes" id="UP000002630">
    <property type="component" value="Unassembled WGS sequence"/>
</dbReference>
<dbReference type="InParanoid" id="D7FSJ0"/>
<sequence>MCSESGSLSSVGNGSWRRGRRAFEAESDNTAEGDCEGEGEGPNELRWEVDGRRQNLRRSLTSAGVQTEESQMVQDLLEMVSDTPVDHAGQWIPVRVRRGIHIWTSTVEGSPYCRIRGRMRCEATPAQLLQLLIDDERIMEYDRMFDRYEMVERPNDHTSVRWTCYQAIWPTRPRDFVIRSTWEEFADGTIVIATRSVEHEDYPETPTFVRGKMVTCGYVICPLGESRRQRRASKSIKPSTPPTASGGDPAAAGGGGSSAAAATAAAAGAGSRSMELRPSSEFTMYAHTDLGGVLPASVINKLCKKPAYRVLRKIQDMIATGTLVKRGDDGSSAGGSAGGGWPLARSGLNMPRTDSEDVLGSLLAEGMPDRAAAANLENVPEGEMEGVASGAETETMGGHQRRGSHSSGGGGASGGGRRGSMSQQGQLPPAAAPSRAPSPFLPGLSRAYAISEAQRIMRTLNRMASDEALGWSQLGVAAHSDMALYKSPVAGTKKVRLGASTCVSALPSELVGILLENAAMLGPDYIVDRQELLETFSSGVNTGEGLADAAARAEGEGPKHDTAVYWFSCTHKRQRICRDFVILRCFRPLPGSGGVIAYSSVDHPGLPPCPDYVRGKLDVSGFVILPSPQEEGGGNGDDDGDDGEAALHHSDAEHNRRGGPRRKKRQRWRGGKGGGAAAAAAAGRRRSRSSASAIGDYVDSDEDEDEAEEEGPRMGRRGGGGRRRRTLVKGANEGGGGGGGVSEVTFFTHLTFSAYLPDFQEMEACRHFVGPLHILQELKWVVERTLGSFQEDDEVLHHGAPRMGAGGAGGGADWGHILPRRRSSRSERRSSVAAEEQEAGGAGAARVDTSAGEEETEGGTIDSGSLSDSESVPARETAMVSNAVLLRVAARREAMLRDMLAFSSDGECMDGPQVDWRIIKDSDGLKLWRATVPGTVWCMIRTRAAVTAPPREVLTYLLNDSCIPDYDELFAKIEVVESIDETSVFKRTSYKPIWPTAPRDFSLLSSWGTLEDGTTYLLNRSVDHPMNPPVKGHVRGIVMLCGFLMVPRARESGGGCVITMIVHTDLGGNLPATILNRLSTSSPWRLVQRLRSAFESSDCQPSRAQKAEQAAAAAAAAAAAVAADGEAS</sequence>
<dbReference type="eggNOG" id="KOG2761">
    <property type="taxonomic scope" value="Eukaryota"/>
</dbReference>
<dbReference type="PANTHER" id="PTHR19308:SF14">
    <property type="entry name" value="START DOMAIN-CONTAINING PROTEIN"/>
    <property type="match status" value="1"/>
</dbReference>
<feature type="region of interest" description="Disordered" evidence="1">
    <location>
        <begin position="624"/>
        <end position="738"/>
    </location>
</feature>
<keyword evidence="4" id="KW-1185">Reference proteome</keyword>
<feature type="compositionally biased region" description="Basic and acidic residues" evidence="1">
    <location>
        <begin position="645"/>
        <end position="656"/>
    </location>
</feature>
<dbReference type="AlphaFoldDB" id="D7FSJ0"/>
<feature type="compositionally biased region" description="Acidic residues" evidence="1">
    <location>
        <begin position="698"/>
        <end position="709"/>
    </location>
</feature>
<dbReference type="SMART" id="SM00234">
    <property type="entry name" value="START"/>
    <property type="match status" value="2"/>
</dbReference>
<evidence type="ECO:0000313" key="3">
    <source>
        <dbReference type="EMBL" id="CBJ31131.1"/>
    </source>
</evidence>
<feature type="region of interest" description="Disordered" evidence="1">
    <location>
        <begin position="229"/>
        <end position="257"/>
    </location>
</feature>
<gene>
    <name evidence="3" type="ORF">Esi_0234_0033</name>
</gene>
<dbReference type="CDD" id="cd00177">
    <property type="entry name" value="START"/>
    <property type="match status" value="2"/>
</dbReference>
<evidence type="ECO:0000259" key="2">
    <source>
        <dbReference type="PROSITE" id="PS50848"/>
    </source>
</evidence>
<dbReference type="OrthoDB" id="333905at2759"/>
<reference evidence="3 4" key="1">
    <citation type="journal article" date="2010" name="Nature">
        <title>The Ectocarpus genome and the independent evolution of multicellularity in brown algae.</title>
        <authorList>
            <person name="Cock J.M."/>
            <person name="Sterck L."/>
            <person name="Rouze P."/>
            <person name="Scornet D."/>
            <person name="Allen A.E."/>
            <person name="Amoutzias G."/>
            <person name="Anthouard V."/>
            <person name="Artiguenave F."/>
            <person name="Aury J.M."/>
            <person name="Badger J.H."/>
            <person name="Beszteri B."/>
            <person name="Billiau K."/>
            <person name="Bonnet E."/>
            <person name="Bothwell J.H."/>
            <person name="Bowler C."/>
            <person name="Boyen C."/>
            <person name="Brownlee C."/>
            <person name="Carrano C.J."/>
            <person name="Charrier B."/>
            <person name="Cho G.Y."/>
            <person name="Coelho S.M."/>
            <person name="Collen J."/>
            <person name="Corre E."/>
            <person name="Da Silva C."/>
            <person name="Delage L."/>
            <person name="Delaroque N."/>
            <person name="Dittami S.M."/>
            <person name="Doulbeau S."/>
            <person name="Elias M."/>
            <person name="Farnham G."/>
            <person name="Gachon C.M."/>
            <person name="Gschloessl B."/>
            <person name="Heesch S."/>
            <person name="Jabbari K."/>
            <person name="Jubin C."/>
            <person name="Kawai H."/>
            <person name="Kimura K."/>
            <person name="Kloareg B."/>
            <person name="Kupper F.C."/>
            <person name="Lang D."/>
            <person name="Le Bail A."/>
            <person name="Leblanc C."/>
            <person name="Lerouge P."/>
            <person name="Lohr M."/>
            <person name="Lopez P.J."/>
            <person name="Martens C."/>
            <person name="Maumus F."/>
            <person name="Michel G."/>
            <person name="Miranda-Saavedra D."/>
            <person name="Morales J."/>
            <person name="Moreau H."/>
            <person name="Motomura T."/>
            <person name="Nagasato C."/>
            <person name="Napoli C.A."/>
            <person name="Nelson D.R."/>
            <person name="Nyvall-Collen P."/>
            <person name="Peters A.F."/>
            <person name="Pommier C."/>
            <person name="Potin P."/>
            <person name="Poulain J."/>
            <person name="Quesneville H."/>
            <person name="Read B."/>
            <person name="Rensing S.A."/>
            <person name="Ritter A."/>
            <person name="Rousvoal S."/>
            <person name="Samanta M."/>
            <person name="Samson G."/>
            <person name="Schroeder D.C."/>
            <person name="Segurens B."/>
            <person name="Strittmatter M."/>
            <person name="Tonon T."/>
            <person name="Tregear J.W."/>
            <person name="Valentin K."/>
            <person name="von Dassow P."/>
            <person name="Yamagishi T."/>
            <person name="Van de Peer Y."/>
            <person name="Wincker P."/>
        </authorList>
    </citation>
    <scope>NUCLEOTIDE SEQUENCE [LARGE SCALE GENOMIC DNA]</scope>
    <source>
        <strain evidence="4">Ec32 / CCAP1310/4</strain>
    </source>
</reference>
<feature type="region of interest" description="Disordered" evidence="1">
    <location>
        <begin position="24"/>
        <end position="50"/>
    </location>
</feature>
<dbReference type="STRING" id="2880.D7FSJ0"/>
<dbReference type="InterPro" id="IPR051213">
    <property type="entry name" value="START_lipid_transfer"/>
</dbReference>